<dbReference type="SUPFAM" id="SSF51206">
    <property type="entry name" value="cAMP-binding domain-like"/>
    <property type="match status" value="1"/>
</dbReference>
<sequence length="190" mass="22244">MNPIHLKSIIKFFKSLSIEDDIITEASKEFKLIKIKPNTVLLNQGDQHKYGYFISSGILRSSYHSDIGGEYSKEYYFKNEMAFLYSSWLNKSPATYQISALNHSELIRVPLHLLDLKEWLPAKIALLQQQLLYKEDKEIFLLLKTPEERYLHLLEHSPEWTSSLNNIQLATYIGINPISLSRIKNRIKMR</sequence>
<evidence type="ECO:0000313" key="2">
    <source>
        <dbReference type="Proteomes" id="UP001139522"/>
    </source>
</evidence>
<dbReference type="InterPro" id="IPR018490">
    <property type="entry name" value="cNMP-bd_dom_sf"/>
</dbReference>
<dbReference type="CDD" id="cd00038">
    <property type="entry name" value="CAP_ED"/>
    <property type="match status" value="1"/>
</dbReference>
<gene>
    <name evidence="1" type="ORF">M3I01_011990</name>
</gene>
<protein>
    <submittedName>
        <fullName evidence="1">Crp/Fnr family transcriptional regulator</fullName>
    </submittedName>
</protein>
<dbReference type="Gene3D" id="2.60.120.10">
    <property type="entry name" value="Jelly Rolls"/>
    <property type="match status" value="1"/>
</dbReference>
<comment type="caution">
    <text evidence="1">The sequence shown here is derived from an EMBL/GenBank/DDBJ whole genome shotgun (WGS) entry which is preliminary data.</text>
</comment>
<dbReference type="EMBL" id="JAMZEG020000002">
    <property type="protein sequence ID" value="MDE8603613.1"/>
    <property type="molecule type" value="Genomic_DNA"/>
</dbReference>
<name>A0ABT5WFL5_9GAMM</name>
<evidence type="ECO:0000313" key="1">
    <source>
        <dbReference type="EMBL" id="MDE8603613.1"/>
    </source>
</evidence>
<reference evidence="1" key="1">
    <citation type="submission" date="2023-01" db="EMBL/GenBank/DDBJ databases">
        <title>Psychroserpens sp. MSW6 and Marinomonas sp. RSW2, isolated from seawater.</title>
        <authorList>
            <person name="Kristyanto S."/>
            <person name="Jung J."/>
            <person name="Kim J.M."/>
            <person name="Jeon C.O."/>
        </authorList>
    </citation>
    <scope>NUCLEOTIDE SEQUENCE</scope>
    <source>
        <strain evidence="1">RSW2</strain>
    </source>
</reference>
<dbReference type="RefSeq" id="WP_255896085.1">
    <property type="nucleotide sequence ID" value="NZ_JAMZEG020000002.1"/>
</dbReference>
<accession>A0ABT5WFL5</accession>
<keyword evidence="2" id="KW-1185">Reference proteome</keyword>
<proteinExistence type="predicted"/>
<dbReference type="Proteomes" id="UP001139522">
    <property type="component" value="Unassembled WGS sequence"/>
</dbReference>
<dbReference type="InterPro" id="IPR000595">
    <property type="entry name" value="cNMP-bd_dom"/>
</dbReference>
<organism evidence="1 2">
    <name type="scientific">Marinomonas maritima</name>
    <dbReference type="NCBI Taxonomy" id="2940935"/>
    <lineage>
        <taxon>Bacteria</taxon>
        <taxon>Pseudomonadati</taxon>
        <taxon>Pseudomonadota</taxon>
        <taxon>Gammaproteobacteria</taxon>
        <taxon>Oceanospirillales</taxon>
        <taxon>Oceanospirillaceae</taxon>
        <taxon>Marinomonas</taxon>
    </lineage>
</organism>
<dbReference type="InterPro" id="IPR014710">
    <property type="entry name" value="RmlC-like_jellyroll"/>
</dbReference>